<evidence type="ECO:0000259" key="14">
    <source>
        <dbReference type="PROSITE" id="PS51201"/>
    </source>
</evidence>
<dbReference type="SUPFAM" id="SSF51735">
    <property type="entry name" value="NAD(P)-binding Rossmann-fold domains"/>
    <property type="match status" value="1"/>
</dbReference>
<dbReference type="FunFam" id="1.20.1530.20:FF:000001">
    <property type="entry name" value="Glutathione-regulated potassium-efflux system protein KefB"/>
    <property type="match status" value="1"/>
</dbReference>
<keyword evidence="5" id="KW-1003">Cell membrane</keyword>
<keyword evidence="16" id="KW-1185">Reference proteome</keyword>
<comment type="similarity">
    <text evidence="2">Belongs to the monovalent cation:proton antiporter 2 (CPA2) transporter (TC 2.A.37) family.</text>
</comment>
<feature type="transmembrane region" description="Helical" evidence="13">
    <location>
        <begin position="176"/>
        <end position="197"/>
    </location>
</feature>
<dbReference type="PROSITE" id="PS51201">
    <property type="entry name" value="RCK_N"/>
    <property type="match status" value="1"/>
</dbReference>
<evidence type="ECO:0000256" key="11">
    <source>
        <dbReference type="ARBA" id="ARBA00023065"/>
    </source>
</evidence>
<dbReference type="KEGG" id="samy:DB32_004380"/>
<dbReference type="AlphaFoldDB" id="A0A0F6W4F7"/>
<dbReference type="InterPro" id="IPR036291">
    <property type="entry name" value="NAD(P)-bd_dom_sf"/>
</dbReference>
<feature type="transmembrane region" description="Helical" evidence="13">
    <location>
        <begin position="143"/>
        <end position="164"/>
    </location>
</feature>
<feature type="transmembrane region" description="Helical" evidence="13">
    <location>
        <begin position="320"/>
        <end position="341"/>
    </location>
</feature>
<protein>
    <submittedName>
        <fullName evidence="15">Glutathione-regulated potassium-efflux system protein KefB</fullName>
    </submittedName>
</protein>
<dbReference type="InterPro" id="IPR004771">
    <property type="entry name" value="K/H_exchanger"/>
</dbReference>
<dbReference type="InterPro" id="IPR003148">
    <property type="entry name" value="RCK_N"/>
</dbReference>
<evidence type="ECO:0000256" key="4">
    <source>
        <dbReference type="ARBA" id="ARBA00022449"/>
    </source>
</evidence>
<evidence type="ECO:0000256" key="6">
    <source>
        <dbReference type="ARBA" id="ARBA00022519"/>
    </source>
</evidence>
<evidence type="ECO:0000256" key="12">
    <source>
        <dbReference type="ARBA" id="ARBA00023136"/>
    </source>
</evidence>
<dbReference type="STRING" id="927083.DB32_004380"/>
<proteinExistence type="inferred from homology"/>
<keyword evidence="9" id="KW-0630">Potassium</keyword>
<feature type="transmembrane region" description="Helical" evidence="13">
    <location>
        <begin position="52"/>
        <end position="70"/>
    </location>
</feature>
<dbReference type="Pfam" id="PF00999">
    <property type="entry name" value="Na_H_Exchanger"/>
    <property type="match status" value="1"/>
</dbReference>
<sequence length="592" mass="63413">MLALTAVFLAAAVVAVPVFKRLGLGSVLGYLVGGAIIGPSGLGLVEDVQSTLHFAEFGVVLLLFIIGLELQPARLWRMRGAVFGLGGAQVLATAAIVGGIAIALGLDWRAALVAGFALAMSSTAFATQMLGEKHELSTPHGRAAFGVLLFQDVAAIPLLAIVPMLGAAPTDSGSPWMRFGLAAGVIVALVIGGRMLLRPMFRLIAQARSHELSVASALLVVVATAILMEHVGLSMALGAFIAGVLLADSEYRHELEANIEPFKGLLLGLFFMAVGMSANLGVLLAHPLLIVGLALALVAAKFAVLVILARLTGHSTESSASLGVAISQGGEFAFVIFGVATQSSVLRGDVVEILVVVVTISMAVTPLLFLARDRVQQRLERASEQRAFDEIDGDESQVIIAGFGRFGQIVGRVLRLRRIPFTALDVSPEHVDFLRRFGNKIHYGDASRLDLLRAAKAESAKVLVLAIDDVEASMRTLHLVKEHFPHLKVVARARNRQHAYALLGVGVDTVIRETFAGSVEAAQRTLEELGLAHSDAKRAVRRFAEYDERMVREMFVHREDEKKLIESAKLYGKELERIFDDDARSSPVREAS</sequence>
<evidence type="ECO:0000256" key="10">
    <source>
        <dbReference type="ARBA" id="ARBA00022989"/>
    </source>
</evidence>
<dbReference type="FunFam" id="3.40.50.720:FF:000036">
    <property type="entry name" value="Glutathione-regulated potassium-efflux system protein KefB"/>
    <property type="match status" value="1"/>
</dbReference>
<evidence type="ECO:0000256" key="3">
    <source>
        <dbReference type="ARBA" id="ARBA00022448"/>
    </source>
</evidence>
<reference evidence="15 16" key="1">
    <citation type="submission" date="2015-03" db="EMBL/GenBank/DDBJ databases">
        <title>Genome assembly of Sandaracinus amylolyticus DSM 53668.</title>
        <authorList>
            <person name="Sharma G."/>
            <person name="Subramanian S."/>
        </authorList>
    </citation>
    <scope>NUCLEOTIDE SEQUENCE [LARGE SCALE GENOMIC DNA]</scope>
    <source>
        <strain evidence="15 16">DSM 53668</strain>
    </source>
</reference>
<dbReference type="OrthoDB" id="9781411at2"/>
<dbReference type="PANTHER" id="PTHR46157:SF4">
    <property type="entry name" value="K(+) EFFLUX ANTIPORTER 3, CHLOROPLASTIC"/>
    <property type="match status" value="1"/>
</dbReference>
<comment type="subcellular location">
    <subcellularLocation>
        <location evidence="1">Cell inner membrane</location>
        <topology evidence="1">Multi-pass membrane protein</topology>
    </subcellularLocation>
</comment>
<evidence type="ECO:0000313" key="16">
    <source>
        <dbReference type="Proteomes" id="UP000034883"/>
    </source>
</evidence>
<evidence type="ECO:0000313" key="15">
    <source>
        <dbReference type="EMBL" id="AKF07231.1"/>
    </source>
</evidence>
<dbReference type="Pfam" id="PF02254">
    <property type="entry name" value="TrkA_N"/>
    <property type="match status" value="1"/>
</dbReference>
<evidence type="ECO:0000256" key="13">
    <source>
        <dbReference type="SAM" id="Phobius"/>
    </source>
</evidence>
<dbReference type="InterPro" id="IPR006153">
    <property type="entry name" value="Cation/H_exchanger_TM"/>
</dbReference>
<dbReference type="EMBL" id="CP011125">
    <property type="protein sequence ID" value="AKF07231.1"/>
    <property type="molecule type" value="Genomic_DNA"/>
</dbReference>
<dbReference type="InterPro" id="IPR038770">
    <property type="entry name" value="Na+/solute_symporter_sf"/>
</dbReference>
<keyword evidence="12 13" id="KW-0472">Membrane</keyword>
<name>A0A0F6W4F7_9BACT</name>
<evidence type="ECO:0000256" key="1">
    <source>
        <dbReference type="ARBA" id="ARBA00004429"/>
    </source>
</evidence>
<feature type="transmembrane region" description="Helical" evidence="13">
    <location>
        <begin position="110"/>
        <end position="131"/>
    </location>
</feature>
<dbReference type="GO" id="GO:0006813">
    <property type="term" value="P:potassium ion transport"/>
    <property type="evidence" value="ECO:0007669"/>
    <property type="project" value="UniProtKB-KW"/>
</dbReference>
<dbReference type="GO" id="GO:0005886">
    <property type="term" value="C:plasma membrane"/>
    <property type="evidence" value="ECO:0007669"/>
    <property type="project" value="UniProtKB-SubCell"/>
</dbReference>
<accession>A0A0F6W4F7</accession>
<dbReference type="GO" id="GO:0015297">
    <property type="term" value="F:antiporter activity"/>
    <property type="evidence" value="ECO:0007669"/>
    <property type="project" value="UniProtKB-KW"/>
</dbReference>
<evidence type="ECO:0000256" key="7">
    <source>
        <dbReference type="ARBA" id="ARBA00022538"/>
    </source>
</evidence>
<dbReference type="NCBIfam" id="TIGR00932">
    <property type="entry name" value="2a37"/>
    <property type="match status" value="1"/>
</dbReference>
<dbReference type="Proteomes" id="UP000034883">
    <property type="component" value="Chromosome"/>
</dbReference>
<keyword evidence="7" id="KW-0633">Potassium transport</keyword>
<dbReference type="PANTHER" id="PTHR46157">
    <property type="entry name" value="K(+) EFFLUX ANTIPORTER 3, CHLOROPLASTIC"/>
    <property type="match status" value="1"/>
</dbReference>
<keyword evidence="4" id="KW-0050">Antiport</keyword>
<feature type="transmembrane region" description="Helical" evidence="13">
    <location>
        <begin position="82"/>
        <end position="104"/>
    </location>
</feature>
<feature type="transmembrane region" description="Helical" evidence="13">
    <location>
        <begin position="288"/>
        <end position="308"/>
    </location>
</feature>
<feature type="domain" description="RCK N-terminal" evidence="14">
    <location>
        <begin position="395"/>
        <end position="511"/>
    </location>
</feature>
<evidence type="ECO:0000256" key="8">
    <source>
        <dbReference type="ARBA" id="ARBA00022692"/>
    </source>
</evidence>
<keyword evidence="10 13" id="KW-1133">Transmembrane helix</keyword>
<evidence type="ECO:0000256" key="5">
    <source>
        <dbReference type="ARBA" id="ARBA00022475"/>
    </source>
</evidence>
<keyword evidence="3" id="KW-0813">Transport</keyword>
<organism evidence="15 16">
    <name type="scientific">Sandaracinus amylolyticus</name>
    <dbReference type="NCBI Taxonomy" id="927083"/>
    <lineage>
        <taxon>Bacteria</taxon>
        <taxon>Pseudomonadati</taxon>
        <taxon>Myxococcota</taxon>
        <taxon>Polyangia</taxon>
        <taxon>Polyangiales</taxon>
        <taxon>Sandaracinaceae</taxon>
        <taxon>Sandaracinus</taxon>
    </lineage>
</organism>
<dbReference type="Gene3D" id="1.20.1530.20">
    <property type="match status" value="1"/>
</dbReference>
<dbReference type="Gene3D" id="3.40.50.720">
    <property type="entry name" value="NAD(P)-binding Rossmann-like Domain"/>
    <property type="match status" value="1"/>
</dbReference>
<keyword evidence="11" id="KW-0406">Ion transport</keyword>
<keyword evidence="8 13" id="KW-0812">Transmembrane</keyword>
<gene>
    <name evidence="15" type="ORF">DB32_004380</name>
</gene>
<feature type="transmembrane region" description="Helical" evidence="13">
    <location>
        <begin position="263"/>
        <end position="282"/>
    </location>
</feature>
<feature type="transmembrane region" description="Helical" evidence="13">
    <location>
        <begin position="353"/>
        <end position="371"/>
    </location>
</feature>
<dbReference type="GO" id="GO:0008324">
    <property type="term" value="F:monoatomic cation transmembrane transporter activity"/>
    <property type="evidence" value="ECO:0007669"/>
    <property type="project" value="InterPro"/>
</dbReference>
<dbReference type="RefSeq" id="WP_053234514.1">
    <property type="nucleotide sequence ID" value="NZ_CP011125.1"/>
</dbReference>
<evidence type="ECO:0000256" key="9">
    <source>
        <dbReference type="ARBA" id="ARBA00022958"/>
    </source>
</evidence>
<dbReference type="GO" id="GO:1902600">
    <property type="term" value="P:proton transmembrane transport"/>
    <property type="evidence" value="ECO:0007669"/>
    <property type="project" value="InterPro"/>
</dbReference>
<evidence type="ECO:0000256" key="2">
    <source>
        <dbReference type="ARBA" id="ARBA00005551"/>
    </source>
</evidence>
<feature type="transmembrane region" description="Helical" evidence="13">
    <location>
        <begin position="209"/>
        <end position="227"/>
    </location>
</feature>
<feature type="transmembrane region" description="Helical" evidence="13">
    <location>
        <begin position="233"/>
        <end position="251"/>
    </location>
</feature>
<keyword evidence="6" id="KW-0997">Cell inner membrane</keyword>